<evidence type="ECO:0000313" key="1">
    <source>
        <dbReference type="EMBL" id="CAB4689108.1"/>
    </source>
</evidence>
<protein>
    <submittedName>
        <fullName evidence="1">Unannotated protein</fullName>
    </submittedName>
</protein>
<dbReference type="AlphaFoldDB" id="A0A6J6NWQ6"/>
<reference evidence="1" key="1">
    <citation type="submission" date="2020-05" db="EMBL/GenBank/DDBJ databases">
        <authorList>
            <person name="Chiriac C."/>
            <person name="Salcher M."/>
            <person name="Ghai R."/>
            <person name="Kavagutti S V."/>
        </authorList>
    </citation>
    <scope>NUCLEOTIDE SEQUENCE</scope>
</reference>
<sequence length="134" mass="14334">MQLHELACVVLIRHPAAICAAGALIQVIQHGARFSGGGQKIRELAKCMRSNDITVVGGAMVASGIIVDVHIQVVPPEPNSSFKELALRNDRSERSGERQIDHDSPLLATGSYLSCAASGPLIKRRCISHCRIGN</sequence>
<gene>
    <name evidence="1" type="ORF">UFOPK2582_00293</name>
</gene>
<accession>A0A6J6NWQ6</accession>
<proteinExistence type="predicted"/>
<organism evidence="1">
    <name type="scientific">freshwater metagenome</name>
    <dbReference type="NCBI Taxonomy" id="449393"/>
    <lineage>
        <taxon>unclassified sequences</taxon>
        <taxon>metagenomes</taxon>
        <taxon>ecological metagenomes</taxon>
    </lineage>
</organism>
<name>A0A6J6NWQ6_9ZZZZ</name>
<dbReference type="EMBL" id="CAEZXS010000020">
    <property type="protein sequence ID" value="CAB4689108.1"/>
    <property type="molecule type" value="Genomic_DNA"/>
</dbReference>